<evidence type="ECO:0000313" key="1">
    <source>
        <dbReference type="EMBL" id="KXA93994.1"/>
    </source>
</evidence>
<gene>
    <name evidence="1" type="ORF">AKJ66_00060</name>
</gene>
<dbReference type="AlphaFoldDB" id="A0A133UIH7"/>
<name>A0A133UIH7_9EURY</name>
<sequence>MKEMTIFGKKIPAWILVASFVVAGAGAAAGTVLQGQITGKAPVTVSQALVLPTNPTVSGANAQIVTKSDDDTAFQAAAEVNNGQDYEIDIPVKNKADEWLALELTLDASGPVQIGSITKNSNLASNKTADKAIRISEDTWKCNINSDSTEHYGFKVALPDDAQPGFYKIEGKIEAVNY</sequence>
<protein>
    <submittedName>
        <fullName evidence="1">Uncharacterized protein</fullName>
    </submittedName>
</protein>
<comment type="caution">
    <text evidence="1">The sequence shown here is derived from an EMBL/GenBank/DDBJ whole genome shotgun (WGS) entry which is preliminary data.</text>
</comment>
<organism evidence="1 2">
    <name type="scientific">candidate division MSBL1 archaeon SCGC-AAA259E22</name>
    <dbReference type="NCBI Taxonomy" id="1698265"/>
    <lineage>
        <taxon>Archaea</taxon>
        <taxon>Methanobacteriati</taxon>
        <taxon>Methanobacteriota</taxon>
        <taxon>candidate division MSBL1</taxon>
    </lineage>
</organism>
<proteinExistence type="predicted"/>
<accession>A0A133UIH7</accession>
<evidence type="ECO:0000313" key="2">
    <source>
        <dbReference type="Proteomes" id="UP000070657"/>
    </source>
</evidence>
<reference evidence="1 2" key="1">
    <citation type="journal article" date="2016" name="Sci. Rep.">
        <title>Metabolic traits of an uncultured archaeal lineage -MSBL1- from brine pools of the Red Sea.</title>
        <authorList>
            <person name="Mwirichia R."/>
            <person name="Alam I."/>
            <person name="Rashid M."/>
            <person name="Vinu M."/>
            <person name="Ba-Alawi W."/>
            <person name="Anthony Kamau A."/>
            <person name="Kamanda Ngugi D."/>
            <person name="Goker M."/>
            <person name="Klenk H.P."/>
            <person name="Bajic V."/>
            <person name="Stingl U."/>
        </authorList>
    </citation>
    <scope>NUCLEOTIDE SEQUENCE [LARGE SCALE GENOMIC DNA]</scope>
    <source>
        <strain evidence="1">SCGC-AAA259E22</strain>
    </source>
</reference>
<dbReference type="Proteomes" id="UP000070657">
    <property type="component" value="Unassembled WGS sequence"/>
</dbReference>
<keyword evidence="2" id="KW-1185">Reference proteome</keyword>
<dbReference type="EMBL" id="LHXP01000001">
    <property type="protein sequence ID" value="KXA93994.1"/>
    <property type="molecule type" value="Genomic_DNA"/>
</dbReference>